<gene>
    <name evidence="1" type="ORF">LCGC14_2612450</name>
</gene>
<evidence type="ECO:0000313" key="1">
    <source>
        <dbReference type="EMBL" id="KKL04802.1"/>
    </source>
</evidence>
<reference evidence="1" key="1">
    <citation type="journal article" date="2015" name="Nature">
        <title>Complex archaea that bridge the gap between prokaryotes and eukaryotes.</title>
        <authorList>
            <person name="Spang A."/>
            <person name="Saw J.H."/>
            <person name="Jorgensen S.L."/>
            <person name="Zaremba-Niedzwiedzka K."/>
            <person name="Martijn J."/>
            <person name="Lind A.E."/>
            <person name="van Eijk R."/>
            <person name="Schleper C."/>
            <person name="Guy L."/>
            <person name="Ettema T.J."/>
        </authorList>
    </citation>
    <scope>NUCLEOTIDE SEQUENCE</scope>
</reference>
<name>A0A0F9AT57_9ZZZZ</name>
<protein>
    <submittedName>
        <fullName evidence="1">Uncharacterized protein</fullName>
    </submittedName>
</protein>
<accession>A0A0F9AT57</accession>
<feature type="non-terminal residue" evidence="1">
    <location>
        <position position="1"/>
    </location>
</feature>
<dbReference type="AlphaFoldDB" id="A0A0F9AT57"/>
<comment type="caution">
    <text evidence="1">The sequence shown here is derived from an EMBL/GenBank/DDBJ whole genome shotgun (WGS) entry which is preliminary data.</text>
</comment>
<sequence>QIEAVKIAQKMLKDYGFKFDIAKVMKTGSTWTLLAR</sequence>
<dbReference type="EMBL" id="LAZR01044380">
    <property type="protein sequence ID" value="KKL04802.1"/>
    <property type="molecule type" value="Genomic_DNA"/>
</dbReference>
<organism evidence="1">
    <name type="scientific">marine sediment metagenome</name>
    <dbReference type="NCBI Taxonomy" id="412755"/>
    <lineage>
        <taxon>unclassified sequences</taxon>
        <taxon>metagenomes</taxon>
        <taxon>ecological metagenomes</taxon>
    </lineage>
</organism>
<proteinExistence type="predicted"/>